<proteinExistence type="predicted"/>
<comment type="caution">
    <text evidence="2">The sequence shown here is derived from an EMBL/GenBank/DDBJ whole genome shotgun (WGS) entry which is preliminary data.</text>
</comment>
<protein>
    <submittedName>
        <fullName evidence="2">Uncharacterized protein</fullName>
    </submittedName>
</protein>
<dbReference type="AlphaFoldDB" id="A0A543ADS1"/>
<name>A0A543ADS1_9ACTN</name>
<evidence type="ECO:0000256" key="1">
    <source>
        <dbReference type="SAM" id="Phobius"/>
    </source>
</evidence>
<gene>
    <name evidence="2" type="ORF">FB381_4677</name>
</gene>
<dbReference type="Proteomes" id="UP000320209">
    <property type="component" value="Unassembled WGS sequence"/>
</dbReference>
<feature type="transmembrane region" description="Helical" evidence="1">
    <location>
        <begin position="151"/>
        <end position="172"/>
    </location>
</feature>
<dbReference type="RefSeq" id="WP_141782430.1">
    <property type="nucleotide sequence ID" value="NZ_VFOV01000001.1"/>
</dbReference>
<organism evidence="2 3">
    <name type="scientific">Nocardioides albertanoniae</name>
    <dbReference type="NCBI Taxonomy" id="1175486"/>
    <lineage>
        <taxon>Bacteria</taxon>
        <taxon>Bacillati</taxon>
        <taxon>Actinomycetota</taxon>
        <taxon>Actinomycetes</taxon>
        <taxon>Propionibacteriales</taxon>
        <taxon>Nocardioidaceae</taxon>
        <taxon>Nocardioides</taxon>
    </lineage>
</organism>
<evidence type="ECO:0000313" key="2">
    <source>
        <dbReference type="EMBL" id="TQL70735.1"/>
    </source>
</evidence>
<dbReference type="OrthoDB" id="5189722at2"/>
<evidence type="ECO:0000313" key="3">
    <source>
        <dbReference type="Proteomes" id="UP000320209"/>
    </source>
</evidence>
<accession>A0A543ADS1</accession>
<keyword evidence="3" id="KW-1185">Reference proteome</keyword>
<feature type="transmembrane region" description="Helical" evidence="1">
    <location>
        <begin position="47"/>
        <end position="69"/>
    </location>
</feature>
<feature type="transmembrane region" description="Helical" evidence="1">
    <location>
        <begin position="89"/>
        <end position="109"/>
    </location>
</feature>
<reference evidence="2 3" key="1">
    <citation type="submission" date="2019-06" db="EMBL/GenBank/DDBJ databases">
        <title>Sequencing the genomes of 1000 actinobacteria strains.</title>
        <authorList>
            <person name="Klenk H.-P."/>
        </authorList>
    </citation>
    <scope>NUCLEOTIDE SEQUENCE [LARGE SCALE GENOMIC DNA]</scope>
    <source>
        <strain evidence="2 3">DSM 25218</strain>
    </source>
</reference>
<sequence>MRLRRRSVEEWARHTEFTVPLHWGEIEAEVLKRRHPRLPDEPASGRVVDVAVSIGLVVTVVLIFGSAFWATLLVGVGLGVADPALADQLLAIAQFPLAVTTAVSAVFLIDARDDSWRQRWEIALAAFNGTLAFVAYALLANVADVGSASTVAWYALIAVLVSILVLIVLGTLQIRARRRRSSQPTRQPSKPKVPSSFYLRQRCLAARERVMDVLDERGLVDLQESRKQKMLRMPLGSWASL</sequence>
<keyword evidence="1" id="KW-0472">Membrane</keyword>
<dbReference type="EMBL" id="VFOV01000001">
    <property type="protein sequence ID" value="TQL70735.1"/>
    <property type="molecule type" value="Genomic_DNA"/>
</dbReference>
<keyword evidence="1" id="KW-0812">Transmembrane</keyword>
<keyword evidence="1" id="KW-1133">Transmembrane helix</keyword>
<feature type="transmembrane region" description="Helical" evidence="1">
    <location>
        <begin position="121"/>
        <end position="139"/>
    </location>
</feature>